<organism evidence="2">
    <name type="scientific">bioreactor metagenome</name>
    <dbReference type="NCBI Taxonomy" id="1076179"/>
    <lineage>
        <taxon>unclassified sequences</taxon>
        <taxon>metagenomes</taxon>
        <taxon>ecological metagenomes</taxon>
    </lineage>
</organism>
<dbReference type="AlphaFoldDB" id="A0A645JJZ1"/>
<evidence type="ECO:0000313" key="2">
    <source>
        <dbReference type="EMBL" id="MPN60644.1"/>
    </source>
</evidence>
<dbReference type="InterPro" id="IPR013780">
    <property type="entry name" value="Glyco_hydro_b"/>
</dbReference>
<dbReference type="GO" id="GO:0046373">
    <property type="term" value="P:L-arabinose metabolic process"/>
    <property type="evidence" value="ECO:0007669"/>
    <property type="project" value="InterPro"/>
</dbReference>
<dbReference type="Gene3D" id="2.60.40.1180">
    <property type="entry name" value="Golgi alpha-mannosidase II"/>
    <property type="match status" value="1"/>
</dbReference>
<sequence length="67" mass="6861">MALSLAGANVAAQQARRITLTGAPDDVNTMEAPALVAPKEDTVAVAGAVTRITLPPHSLTVLRVKAE</sequence>
<dbReference type="Pfam" id="PF06964">
    <property type="entry name" value="Alpha-L-AF_C"/>
    <property type="match status" value="1"/>
</dbReference>
<evidence type="ECO:0000259" key="1">
    <source>
        <dbReference type="Pfam" id="PF06964"/>
    </source>
</evidence>
<dbReference type="SUPFAM" id="SSF51011">
    <property type="entry name" value="Glycosyl hydrolase domain"/>
    <property type="match status" value="1"/>
</dbReference>
<feature type="domain" description="Alpha-L-arabinofuranosidase C-terminal" evidence="1">
    <location>
        <begin position="3"/>
        <end position="58"/>
    </location>
</feature>
<protein>
    <recommendedName>
        <fullName evidence="1">Alpha-L-arabinofuranosidase C-terminal domain-containing protein</fullName>
    </recommendedName>
</protein>
<reference evidence="2" key="1">
    <citation type="submission" date="2019-08" db="EMBL/GenBank/DDBJ databases">
        <authorList>
            <person name="Kucharzyk K."/>
            <person name="Murdoch R.W."/>
            <person name="Higgins S."/>
            <person name="Loffler F."/>
        </authorList>
    </citation>
    <scope>NUCLEOTIDE SEQUENCE</scope>
</reference>
<dbReference type="EMBL" id="VSSQ01136191">
    <property type="protein sequence ID" value="MPN60644.1"/>
    <property type="molecule type" value="Genomic_DNA"/>
</dbReference>
<gene>
    <name evidence="2" type="ORF">SDC9_208375</name>
</gene>
<dbReference type="InterPro" id="IPR010720">
    <property type="entry name" value="Alpha-L-AF_C"/>
</dbReference>
<name>A0A645JJZ1_9ZZZZ</name>
<accession>A0A645JJZ1</accession>
<dbReference type="GO" id="GO:0046556">
    <property type="term" value="F:alpha-L-arabinofuranosidase activity"/>
    <property type="evidence" value="ECO:0007669"/>
    <property type="project" value="InterPro"/>
</dbReference>
<comment type="caution">
    <text evidence="2">The sequence shown here is derived from an EMBL/GenBank/DDBJ whole genome shotgun (WGS) entry which is preliminary data.</text>
</comment>
<proteinExistence type="predicted"/>